<dbReference type="Proteomes" id="UP000014148">
    <property type="component" value="Unassembled WGS sequence"/>
</dbReference>
<evidence type="ECO:0000313" key="3">
    <source>
        <dbReference type="EMBL" id="EOH74376.1"/>
    </source>
</evidence>
<proteinExistence type="predicted"/>
<evidence type="ECO:0000313" key="5">
    <source>
        <dbReference type="Proteomes" id="UP000013783"/>
    </source>
</evidence>
<accession>R2R144</accession>
<feature type="signal peptide" evidence="1">
    <location>
        <begin position="1"/>
        <end position="22"/>
    </location>
</feature>
<dbReference type="InterPro" id="IPR029000">
    <property type="entry name" value="Cyclophilin-like_dom_sf"/>
</dbReference>
<feature type="domain" description="Cyclophilin-like" evidence="2">
    <location>
        <begin position="50"/>
        <end position="155"/>
    </location>
</feature>
<evidence type="ECO:0000256" key="1">
    <source>
        <dbReference type="SAM" id="SignalP"/>
    </source>
</evidence>
<feature type="chain" id="PRO_5039395492" description="Cyclophilin-like domain-containing protein" evidence="1">
    <location>
        <begin position="23"/>
        <end position="159"/>
    </location>
</feature>
<protein>
    <recommendedName>
        <fullName evidence="2">Cyclophilin-like domain-containing protein</fullName>
    </recommendedName>
</protein>
<dbReference type="InterPro" id="IPR041183">
    <property type="entry name" value="Cyclophilin-like"/>
</dbReference>
<keyword evidence="1" id="KW-0732">Signal</keyword>
<gene>
    <name evidence="4" type="ORF">I585_02627</name>
    <name evidence="3" type="ORF">UAI_03445</name>
</gene>
<name>R2R144_9ENTE</name>
<dbReference type="EMBL" id="ASWA01000003">
    <property type="protein sequence ID" value="EOT67106.1"/>
    <property type="molecule type" value="Genomic_DNA"/>
</dbReference>
<dbReference type="PROSITE" id="PS51257">
    <property type="entry name" value="PROKAR_LIPOPROTEIN"/>
    <property type="match status" value="1"/>
</dbReference>
<dbReference type="eggNOG" id="COG4925">
    <property type="taxonomic scope" value="Bacteria"/>
</dbReference>
<reference evidence="3 5" key="1">
    <citation type="submission" date="2013-02" db="EMBL/GenBank/DDBJ databases">
        <title>The Genome Sequence of Enterococcus malodoratus ATCC_43197.</title>
        <authorList>
            <consortium name="The Broad Institute Genome Sequencing Platform"/>
            <consortium name="The Broad Institute Genome Sequencing Center for Infectious Disease"/>
            <person name="Earl A.M."/>
            <person name="Gilmore M.S."/>
            <person name="Lebreton F."/>
            <person name="Walker B."/>
            <person name="Young S.K."/>
            <person name="Zeng Q."/>
            <person name="Gargeya S."/>
            <person name="Fitzgerald M."/>
            <person name="Haas B."/>
            <person name="Abouelleil A."/>
            <person name="Alvarado L."/>
            <person name="Arachchi H.M."/>
            <person name="Berlin A.M."/>
            <person name="Chapman S.B."/>
            <person name="Dewar J."/>
            <person name="Goldberg J."/>
            <person name="Griggs A."/>
            <person name="Gujja S."/>
            <person name="Hansen M."/>
            <person name="Howarth C."/>
            <person name="Imamovic A."/>
            <person name="Larimer J."/>
            <person name="McCowan C."/>
            <person name="Murphy C."/>
            <person name="Neiman D."/>
            <person name="Pearson M."/>
            <person name="Priest M."/>
            <person name="Roberts A."/>
            <person name="Saif S."/>
            <person name="Shea T."/>
            <person name="Sisk P."/>
            <person name="Sykes S."/>
            <person name="Wortman J."/>
            <person name="Nusbaum C."/>
            <person name="Birren B."/>
        </authorList>
    </citation>
    <scope>NUCLEOTIDE SEQUENCE [LARGE SCALE GENOMIC DNA]</scope>
    <source>
        <strain evidence="3 5">ATCC 43197</strain>
    </source>
</reference>
<organism evidence="3 5">
    <name type="scientific">Enterococcus malodoratus ATCC 43197</name>
    <dbReference type="NCBI Taxonomy" id="1158601"/>
    <lineage>
        <taxon>Bacteria</taxon>
        <taxon>Bacillati</taxon>
        <taxon>Bacillota</taxon>
        <taxon>Bacilli</taxon>
        <taxon>Lactobacillales</taxon>
        <taxon>Enterococcaceae</taxon>
        <taxon>Enterococcus</taxon>
    </lineage>
</organism>
<dbReference type="PATRIC" id="fig|1158601.3.peg.3420"/>
<keyword evidence="6" id="KW-1185">Reference proteome</keyword>
<dbReference type="EMBL" id="AJAK01000022">
    <property type="protein sequence ID" value="EOH74376.1"/>
    <property type="molecule type" value="Genomic_DNA"/>
</dbReference>
<dbReference type="Gene3D" id="2.40.100.20">
    <property type="match status" value="1"/>
</dbReference>
<dbReference type="Proteomes" id="UP000013783">
    <property type="component" value="Unassembled WGS sequence"/>
</dbReference>
<evidence type="ECO:0000313" key="4">
    <source>
        <dbReference type="EMBL" id="EOT67106.1"/>
    </source>
</evidence>
<dbReference type="AlphaFoldDB" id="R2R144"/>
<dbReference type="OrthoDB" id="9801466at2"/>
<dbReference type="STRING" id="71451.RV07_GL002931"/>
<sequence length="159" mass="17670">MTYLKKALLISLLAACFGLLGACAEKQSSEVSSNETTVSSKKGDGDMIRLRINGTEFHVVLEKNSAAKKLQEILPDTFSMNDLHQNEKYYDLSQKLPTNAQRVGMIEAGDVMLYGNSTLVIFYHSFETSYSYTRIGRIKNEGNLADQLGNGALEVERIH</sequence>
<comment type="caution">
    <text evidence="3">The sequence shown here is derived from an EMBL/GenBank/DDBJ whole genome shotgun (WGS) entry which is preliminary data.</text>
</comment>
<evidence type="ECO:0000259" key="2">
    <source>
        <dbReference type="Pfam" id="PF18050"/>
    </source>
</evidence>
<reference evidence="4 6" key="2">
    <citation type="submission" date="2013-03" db="EMBL/GenBank/DDBJ databases">
        <title>The Genome Sequence of Enterococcus malodoratus ATCC_43197 (PacBio/Illumina hybrid assembly).</title>
        <authorList>
            <consortium name="The Broad Institute Genomics Platform"/>
            <consortium name="The Broad Institute Genome Sequencing Center for Infectious Disease"/>
            <person name="Earl A."/>
            <person name="Russ C."/>
            <person name="Gilmore M."/>
            <person name="Surin D."/>
            <person name="Walker B."/>
            <person name="Young S."/>
            <person name="Zeng Q."/>
            <person name="Gargeya S."/>
            <person name="Fitzgerald M."/>
            <person name="Haas B."/>
            <person name="Abouelleil A."/>
            <person name="Allen A.W."/>
            <person name="Alvarado L."/>
            <person name="Arachchi H.M."/>
            <person name="Berlin A.M."/>
            <person name="Chapman S.B."/>
            <person name="Gainer-Dewar J."/>
            <person name="Goldberg J."/>
            <person name="Griggs A."/>
            <person name="Gujja S."/>
            <person name="Hansen M."/>
            <person name="Howarth C."/>
            <person name="Imamovic A."/>
            <person name="Ireland A."/>
            <person name="Larimer J."/>
            <person name="McCowan C."/>
            <person name="Murphy C."/>
            <person name="Pearson M."/>
            <person name="Poon T.W."/>
            <person name="Priest M."/>
            <person name="Roberts A."/>
            <person name="Saif S."/>
            <person name="Shea T."/>
            <person name="Sisk P."/>
            <person name="Sykes S."/>
            <person name="Wortman J."/>
            <person name="Nusbaum C."/>
            <person name="Birren B."/>
        </authorList>
    </citation>
    <scope>NUCLEOTIDE SEQUENCE [LARGE SCALE GENOMIC DNA]</scope>
    <source>
        <strain evidence="4 6">ATCC 43197</strain>
    </source>
</reference>
<dbReference type="Pfam" id="PF18050">
    <property type="entry name" value="Cyclophil_like2"/>
    <property type="match status" value="1"/>
</dbReference>
<dbReference type="SUPFAM" id="SSF50891">
    <property type="entry name" value="Cyclophilin-like"/>
    <property type="match status" value="1"/>
</dbReference>
<evidence type="ECO:0000313" key="6">
    <source>
        <dbReference type="Proteomes" id="UP000014148"/>
    </source>
</evidence>